<dbReference type="Gene3D" id="1.10.287.950">
    <property type="entry name" value="Methyl-accepting chemotaxis protein"/>
    <property type="match status" value="1"/>
</dbReference>
<evidence type="ECO:0000313" key="8">
    <source>
        <dbReference type="EMBL" id="RFM23930.1"/>
    </source>
</evidence>
<keyword evidence="1 3" id="KW-0807">Transducer</keyword>
<gene>
    <name evidence="8" type="ORF">D0433_08375</name>
</gene>
<dbReference type="InterPro" id="IPR003660">
    <property type="entry name" value="HAMP_dom"/>
</dbReference>
<dbReference type="SMART" id="SM00304">
    <property type="entry name" value="HAMP"/>
    <property type="match status" value="2"/>
</dbReference>
<dbReference type="Pfam" id="PF00015">
    <property type="entry name" value="MCPsignal"/>
    <property type="match status" value="1"/>
</dbReference>
<keyword evidence="5" id="KW-0812">Transmembrane</keyword>
<reference evidence="8 9" key="1">
    <citation type="journal article" date="2011" name="ISME J.">
        <title>Community ecology of hot spring cyanobacterial mats: predominant populations and their functional potential.</title>
        <authorList>
            <person name="Klatt C.G."/>
            <person name="Wood J.M."/>
            <person name="Rusch D.B."/>
            <person name="Bateson M.M."/>
            <person name="Hamamura N."/>
            <person name="Heidelberg J.F."/>
            <person name="Grossman A.R."/>
            <person name="Bhaya D."/>
            <person name="Cohan F.M."/>
            <person name="Kuhl M."/>
            <person name="Bryant D.A."/>
            <person name="Ward D.M."/>
        </authorList>
    </citation>
    <scope>NUCLEOTIDE SEQUENCE [LARGE SCALE GENOMIC DNA]</scope>
    <source>
        <strain evidence="8">OS</strain>
    </source>
</reference>
<dbReference type="GO" id="GO:0007165">
    <property type="term" value="P:signal transduction"/>
    <property type="evidence" value="ECO:0007669"/>
    <property type="project" value="UniProtKB-KW"/>
</dbReference>
<dbReference type="Pfam" id="PF00672">
    <property type="entry name" value="HAMP"/>
    <property type="match status" value="1"/>
</dbReference>
<feature type="coiled-coil region" evidence="4">
    <location>
        <begin position="605"/>
        <end position="643"/>
    </location>
</feature>
<dbReference type="SMART" id="SM00283">
    <property type="entry name" value="MA"/>
    <property type="match status" value="1"/>
</dbReference>
<sequence length="650" mass="72121">MEEKNNRLDRRLLTILVVTVTVLLTLAAVVFQNRHDARVKSEFESKLVQAAEMLQDMWAFNAETFVKSHVPLSDTNSALLMTIHYNPSIMHQSGSAGSAVETILPKGYEVRQISQNFRNARNKPADLEEEKLLAKLQQSIIENRARGLSESELRKKVAIWSEAKINGQEGIRYTQPIIVKKACLTCHGDKANAPEYVQNHYETGYGYKAGDLRGAVSIIVPAQEFQKSRLYDTLLIIVITLLSGAGIVGMVFLTVKKTVVEPIREMASKASRVAQGDLSERLLYDKSDELGEITTYFNTLVDSVKDTVREIVDLTMKLNQVALDISNTATSISKSAENQNLTIKDITQIISKMNMSLNAIVENVQGLTINVRETRTTIEDLISTVQESARSIQDANQVFSQVINEVQGGRFGIEQISQAILAISERLEGLINQIQVLERNTRDVAGTTDIAARTAKQTNLLAVNASIESAIAGEAGRGFRVVASEIRNLAEQSAAAAQQIQNMILEIRQNVMKIVDSVVETNQAALDSIAIVRDAEKTLDKITQYYSRSSSIMSRLSGLIDAQMRSGQQVTMKTTDMTIRTSQMMEQTELQRATGQKMMKAIETLSETTAKNKTASEEINQLSQDLITQAEQLQNAIRQFKMAETTQVLR</sequence>
<dbReference type="Gene3D" id="6.10.340.10">
    <property type="match status" value="1"/>
</dbReference>
<evidence type="ECO:0000256" key="1">
    <source>
        <dbReference type="ARBA" id="ARBA00023224"/>
    </source>
</evidence>
<feature type="domain" description="Methyl-accepting transducer" evidence="6">
    <location>
        <begin position="342"/>
        <end position="578"/>
    </location>
</feature>
<evidence type="ECO:0000256" key="2">
    <source>
        <dbReference type="ARBA" id="ARBA00029447"/>
    </source>
</evidence>
<organism evidence="8 9">
    <name type="scientific">Candidatus Thermochlorobacter aerophilus</name>
    <dbReference type="NCBI Taxonomy" id="1868324"/>
    <lineage>
        <taxon>Bacteria</taxon>
        <taxon>Pseudomonadati</taxon>
        <taxon>Chlorobiota</taxon>
        <taxon>Chlorobiia</taxon>
        <taxon>Chlorobiales</taxon>
        <taxon>Candidatus Thermochlorobacteriaceae</taxon>
        <taxon>Candidatus Thermochlorobacter</taxon>
    </lineage>
</organism>
<evidence type="ECO:0000256" key="4">
    <source>
        <dbReference type="SAM" id="Coils"/>
    </source>
</evidence>
<evidence type="ECO:0000259" key="7">
    <source>
        <dbReference type="PROSITE" id="PS50885"/>
    </source>
</evidence>
<dbReference type="PANTHER" id="PTHR32089">
    <property type="entry name" value="METHYL-ACCEPTING CHEMOTAXIS PROTEIN MCPB"/>
    <property type="match status" value="1"/>
</dbReference>
<feature type="domain" description="HAMP" evidence="7">
    <location>
        <begin position="257"/>
        <end position="309"/>
    </location>
</feature>
<dbReference type="InterPro" id="IPR021796">
    <property type="entry name" value="Tll0287-like_dom"/>
</dbReference>
<dbReference type="AlphaFoldDB" id="A0A395LZH2"/>
<accession>A0A395LZH2</accession>
<evidence type="ECO:0000259" key="6">
    <source>
        <dbReference type="PROSITE" id="PS50111"/>
    </source>
</evidence>
<comment type="similarity">
    <text evidence="2">Belongs to the methyl-accepting chemotaxis (MCP) protein family.</text>
</comment>
<dbReference type="PANTHER" id="PTHR32089:SF112">
    <property type="entry name" value="LYSOZYME-LIKE PROTEIN-RELATED"/>
    <property type="match status" value="1"/>
</dbReference>
<dbReference type="EMBL" id="PHFL01000051">
    <property type="protein sequence ID" value="RFM23930.1"/>
    <property type="molecule type" value="Genomic_DNA"/>
</dbReference>
<dbReference type="SUPFAM" id="SSF58104">
    <property type="entry name" value="Methyl-accepting chemotaxis protein (MCP) signaling domain"/>
    <property type="match status" value="1"/>
</dbReference>
<evidence type="ECO:0000256" key="3">
    <source>
        <dbReference type="PROSITE-ProRule" id="PRU00284"/>
    </source>
</evidence>
<name>A0A395LZH2_9BACT</name>
<proteinExistence type="inferred from homology"/>
<dbReference type="Pfam" id="PF11845">
    <property type="entry name" value="Tll0287-like"/>
    <property type="match status" value="1"/>
</dbReference>
<keyword evidence="4" id="KW-0175">Coiled coil</keyword>
<keyword evidence="5" id="KW-1133">Transmembrane helix</keyword>
<evidence type="ECO:0000313" key="9">
    <source>
        <dbReference type="Proteomes" id="UP000266389"/>
    </source>
</evidence>
<feature type="transmembrane region" description="Helical" evidence="5">
    <location>
        <begin position="234"/>
        <end position="255"/>
    </location>
</feature>
<keyword evidence="5" id="KW-0472">Membrane</keyword>
<dbReference type="Proteomes" id="UP000266389">
    <property type="component" value="Unassembled WGS sequence"/>
</dbReference>
<feature type="transmembrane region" description="Helical" evidence="5">
    <location>
        <begin position="12"/>
        <end position="31"/>
    </location>
</feature>
<dbReference type="InterPro" id="IPR004089">
    <property type="entry name" value="MCPsignal_dom"/>
</dbReference>
<evidence type="ECO:0000256" key="5">
    <source>
        <dbReference type="SAM" id="Phobius"/>
    </source>
</evidence>
<dbReference type="CDD" id="cd06225">
    <property type="entry name" value="HAMP"/>
    <property type="match status" value="1"/>
</dbReference>
<comment type="caution">
    <text evidence="8">The sequence shown here is derived from an EMBL/GenBank/DDBJ whole genome shotgun (WGS) entry which is preliminary data.</text>
</comment>
<dbReference type="GO" id="GO:0016020">
    <property type="term" value="C:membrane"/>
    <property type="evidence" value="ECO:0007669"/>
    <property type="project" value="InterPro"/>
</dbReference>
<protein>
    <submittedName>
        <fullName evidence="8">Methyl-accepting chemotaxis protein</fullName>
    </submittedName>
</protein>
<dbReference type="PROSITE" id="PS50111">
    <property type="entry name" value="CHEMOTAXIS_TRANSDUC_2"/>
    <property type="match status" value="1"/>
</dbReference>
<dbReference type="PROSITE" id="PS50885">
    <property type="entry name" value="HAMP"/>
    <property type="match status" value="1"/>
</dbReference>